<evidence type="ECO:0000313" key="1">
    <source>
        <dbReference type="Proteomes" id="UP000025227"/>
    </source>
</evidence>
<evidence type="ECO:0000313" key="2">
    <source>
        <dbReference type="WBParaSite" id="HCON_00178570-00001"/>
    </source>
</evidence>
<reference evidence="2" key="1">
    <citation type="submission" date="2020-12" db="UniProtKB">
        <authorList>
            <consortium name="WormBaseParasite"/>
        </authorList>
    </citation>
    <scope>IDENTIFICATION</scope>
    <source>
        <strain evidence="2">MHco3</strain>
    </source>
</reference>
<sequence>MRYSANRWTRAVTDWISRNIKRFPMRLPGIFTETLNERNVLSRVPRSNTIHWTTLARVRGERRSLWRPLKELMINETTGDTGDRININRLANRQPSSFRRGASKLYKIDFECSDSYCLKIGRYRPIEEDKYRFIV</sequence>
<keyword evidence="1" id="KW-1185">Reference proteome</keyword>
<protein>
    <submittedName>
        <fullName evidence="2">Uncharacterized protein</fullName>
    </submittedName>
</protein>
<dbReference type="WBParaSite" id="HCON_00178570-00001">
    <property type="protein sequence ID" value="HCON_00178570-00001"/>
    <property type="gene ID" value="HCON_00178570"/>
</dbReference>
<name>A0A7I5EE58_HAECO</name>
<dbReference type="Proteomes" id="UP000025227">
    <property type="component" value="Unplaced"/>
</dbReference>
<proteinExistence type="predicted"/>
<dbReference type="AlphaFoldDB" id="A0A7I5EE58"/>
<organism evidence="1 2">
    <name type="scientific">Haemonchus contortus</name>
    <name type="common">Barber pole worm</name>
    <dbReference type="NCBI Taxonomy" id="6289"/>
    <lineage>
        <taxon>Eukaryota</taxon>
        <taxon>Metazoa</taxon>
        <taxon>Ecdysozoa</taxon>
        <taxon>Nematoda</taxon>
        <taxon>Chromadorea</taxon>
        <taxon>Rhabditida</taxon>
        <taxon>Rhabditina</taxon>
        <taxon>Rhabditomorpha</taxon>
        <taxon>Strongyloidea</taxon>
        <taxon>Trichostrongylidae</taxon>
        <taxon>Haemonchus</taxon>
    </lineage>
</organism>
<accession>A0A7I5EE58</accession>